<protein>
    <submittedName>
        <fullName evidence="2">Uncharacterized protein</fullName>
    </submittedName>
</protein>
<keyword evidence="1" id="KW-0812">Transmembrane</keyword>
<accession>A0A4Y7SSD4</accession>
<dbReference type="AlphaFoldDB" id="A0A4Y7SSD4"/>
<keyword evidence="3" id="KW-1185">Reference proteome</keyword>
<name>A0A4Y7SSD4_COPMI</name>
<keyword evidence="1" id="KW-0472">Membrane</keyword>
<evidence type="ECO:0000256" key="1">
    <source>
        <dbReference type="SAM" id="Phobius"/>
    </source>
</evidence>
<comment type="caution">
    <text evidence="2">The sequence shown here is derived from an EMBL/GenBank/DDBJ whole genome shotgun (WGS) entry which is preliminary data.</text>
</comment>
<dbReference type="Proteomes" id="UP000298030">
    <property type="component" value="Unassembled WGS sequence"/>
</dbReference>
<evidence type="ECO:0000313" key="2">
    <source>
        <dbReference type="EMBL" id="TEB24780.1"/>
    </source>
</evidence>
<dbReference type="EMBL" id="QPFP01000063">
    <property type="protein sequence ID" value="TEB24780.1"/>
    <property type="molecule type" value="Genomic_DNA"/>
</dbReference>
<organism evidence="2 3">
    <name type="scientific">Coprinellus micaceus</name>
    <name type="common">Glistening ink-cap mushroom</name>
    <name type="synonym">Coprinus micaceus</name>
    <dbReference type="NCBI Taxonomy" id="71717"/>
    <lineage>
        <taxon>Eukaryota</taxon>
        <taxon>Fungi</taxon>
        <taxon>Dikarya</taxon>
        <taxon>Basidiomycota</taxon>
        <taxon>Agaricomycotina</taxon>
        <taxon>Agaricomycetes</taxon>
        <taxon>Agaricomycetidae</taxon>
        <taxon>Agaricales</taxon>
        <taxon>Agaricineae</taxon>
        <taxon>Psathyrellaceae</taxon>
        <taxon>Coprinellus</taxon>
    </lineage>
</organism>
<reference evidence="2 3" key="1">
    <citation type="journal article" date="2019" name="Nat. Ecol. Evol.">
        <title>Megaphylogeny resolves global patterns of mushroom evolution.</title>
        <authorList>
            <person name="Varga T."/>
            <person name="Krizsan K."/>
            <person name="Foldi C."/>
            <person name="Dima B."/>
            <person name="Sanchez-Garcia M."/>
            <person name="Sanchez-Ramirez S."/>
            <person name="Szollosi G.J."/>
            <person name="Szarkandi J.G."/>
            <person name="Papp V."/>
            <person name="Albert L."/>
            <person name="Andreopoulos W."/>
            <person name="Angelini C."/>
            <person name="Antonin V."/>
            <person name="Barry K.W."/>
            <person name="Bougher N.L."/>
            <person name="Buchanan P."/>
            <person name="Buyck B."/>
            <person name="Bense V."/>
            <person name="Catcheside P."/>
            <person name="Chovatia M."/>
            <person name="Cooper J."/>
            <person name="Damon W."/>
            <person name="Desjardin D."/>
            <person name="Finy P."/>
            <person name="Geml J."/>
            <person name="Haridas S."/>
            <person name="Hughes K."/>
            <person name="Justo A."/>
            <person name="Karasinski D."/>
            <person name="Kautmanova I."/>
            <person name="Kiss B."/>
            <person name="Kocsube S."/>
            <person name="Kotiranta H."/>
            <person name="LaButti K.M."/>
            <person name="Lechner B.E."/>
            <person name="Liimatainen K."/>
            <person name="Lipzen A."/>
            <person name="Lukacs Z."/>
            <person name="Mihaltcheva S."/>
            <person name="Morgado L.N."/>
            <person name="Niskanen T."/>
            <person name="Noordeloos M.E."/>
            <person name="Ohm R.A."/>
            <person name="Ortiz-Santana B."/>
            <person name="Ovrebo C."/>
            <person name="Racz N."/>
            <person name="Riley R."/>
            <person name="Savchenko A."/>
            <person name="Shiryaev A."/>
            <person name="Soop K."/>
            <person name="Spirin V."/>
            <person name="Szebenyi C."/>
            <person name="Tomsovsky M."/>
            <person name="Tulloss R.E."/>
            <person name="Uehling J."/>
            <person name="Grigoriev I.V."/>
            <person name="Vagvolgyi C."/>
            <person name="Papp T."/>
            <person name="Martin F.M."/>
            <person name="Miettinen O."/>
            <person name="Hibbett D.S."/>
            <person name="Nagy L.G."/>
        </authorList>
    </citation>
    <scope>NUCLEOTIDE SEQUENCE [LARGE SCALE GENOMIC DNA]</scope>
    <source>
        <strain evidence="2 3">FP101781</strain>
    </source>
</reference>
<feature type="transmembrane region" description="Helical" evidence="1">
    <location>
        <begin position="46"/>
        <end position="66"/>
    </location>
</feature>
<evidence type="ECO:0000313" key="3">
    <source>
        <dbReference type="Proteomes" id="UP000298030"/>
    </source>
</evidence>
<keyword evidence="1" id="KW-1133">Transmembrane helix</keyword>
<sequence>MDVSHSEQGLVTMPRPIVPDTQTRVKFTRSLMLLALLPLLTLEGNVILFNLFIVSLILNIAFLTALDLRMVLRQSATISPTRTLSQQAGEPTSYPLR</sequence>
<proteinExistence type="predicted"/>
<gene>
    <name evidence="2" type="ORF">FA13DRAFT_1738957</name>
</gene>